<sequence>MENFVNPDRKRHFYKVLLKEDETRMRIPETFYPRISREAQSCEWAVVQGLGGAHWVTKVNKTQDGIYLEEGWEIFVQENGLQMYDYLVFKYHGCMQFSVKVFTMSGGIPRKECLAPVRASPLSEERDEDDEDVSRANGIERGFTSRSSSRFFRVTVQPSYLKCNYLPIPWGVRREHFHDGLKKVNIGTSGARAWRIKILRLKNDIRLRRGVADFANKKNGLNLKVGDVCRFKIIKKRSHKLVLQVQVFRH</sequence>
<keyword evidence="5" id="KW-0804">Transcription</keyword>
<evidence type="ECO:0000256" key="1">
    <source>
        <dbReference type="ARBA" id="ARBA00004123"/>
    </source>
</evidence>
<evidence type="ECO:0000256" key="6">
    <source>
        <dbReference type="ARBA" id="ARBA00023242"/>
    </source>
</evidence>
<dbReference type="InterPro" id="IPR039218">
    <property type="entry name" value="REM_fam"/>
</dbReference>
<dbReference type="Proteomes" id="UP001202328">
    <property type="component" value="Unassembled WGS sequence"/>
</dbReference>
<reference evidence="8" key="1">
    <citation type="submission" date="2022-04" db="EMBL/GenBank/DDBJ databases">
        <title>A functionally conserved STORR gene fusion in Papaver species that diverged 16.8 million years ago.</title>
        <authorList>
            <person name="Catania T."/>
        </authorList>
    </citation>
    <scope>NUCLEOTIDE SEQUENCE</scope>
    <source>
        <strain evidence="8">S-188037</strain>
    </source>
</reference>
<gene>
    <name evidence="8" type="ORF">MKW98_023070</name>
</gene>
<comment type="caution">
    <text evidence="8">The sequence shown here is derived from an EMBL/GenBank/DDBJ whole genome shotgun (WGS) entry which is preliminary data.</text>
</comment>
<evidence type="ECO:0000313" key="8">
    <source>
        <dbReference type="EMBL" id="KAI3945796.1"/>
    </source>
</evidence>
<keyword evidence="4" id="KW-0238">DNA-binding</keyword>
<dbReference type="SUPFAM" id="SSF101936">
    <property type="entry name" value="DNA-binding pseudobarrel domain"/>
    <property type="match status" value="2"/>
</dbReference>
<dbReference type="Pfam" id="PF02362">
    <property type="entry name" value="B3"/>
    <property type="match status" value="2"/>
</dbReference>
<dbReference type="EMBL" id="JAJJMB010003726">
    <property type="protein sequence ID" value="KAI3945796.1"/>
    <property type="molecule type" value="Genomic_DNA"/>
</dbReference>
<dbReference type="Gene3D" id="2.40.330.10">
    <property type="entry name" value="DNA-binding pseudobarrel domain"/>
    <property type="match status" value="2"/>
</dbReference>
<name>A0AAD4T7M5_9MAGN</name>
<evidence type="ECO:0000256" key="3">
    <source>
        <dbReference type="ARBA" id="ARBA00023015"/>
    </source>
</evidence>
<dbReference type="AlphaFoldDB" id="A0AAD4T7M5"/>
<dbReference type="InterPro" id="IPR015300">
    <property type="entry name" value="DNA-bd_pseudobarrel_sf"/>
</dbReference>
<dbReference type="PANTHER" id="PTHR31674">
    <property type="entry name" value="B3 DOMAIN-CONTAINING PROTEIN REM-LIKE 3-RELATED"/>
    <property type="match status" value="1"/>
</dbReference>
<accession>A0AAD4T7M5</accession>
<protein>
    <recommendedName>
        <fullName evidence="7">TF-B3 domain-containing protein</fullName>
    </recommendedName>
</protein>
<keyword evidence="2" id="KW-0677">Repeat</keyword>
<keyword evidence="9" id="KW-1185">Reference proteome</keyword>
<dbReference type="InterPro" id="IPR003340">
    <property type="entry name" value="B3_DNA-bd"/>
</dbReference>
<dbReference type="PROSITE" id="PS50863">
    <property type="entry name" value="B3"/>
    <property type="match status" value="1"/>
</dbReference>
<dbReference type="CDD" id="cd10017">
    <property type="entry name" value="B3_DNA"/>
    <property type="match status" value="1"/>
</dbReference>
<feature type="domain" description="TF-B3" evidence="7">
    <location>
        <begin position="10"/>
        <end position="105"/>
    </location>
</feature>
<evidence type="ECO:0000256" key="5">
    <source>
        <dbReference type="ARBA" id="ARBA00023163"/>
    </source>
</evidence>
<proteinExistence type="predicted"/>
<keyword evidence="3" id="KW-0805">Transcription regulation</keyword>
<evidence type="ECO:0000256" key="4">
    <source>
        <dbReference type="ARBA" id="ARBA00023125"/>
    </source>
</evidence>
<evidence type="ECO:0000256" key="2">
    <source>
        <dbReference type="ARBA" id="ARBA00022737"/>
    </source>
</evidence>
<dbReference type="GO" id="GO:0005634">
    <property type="term" value="C:nucleus"/>
    <property type="evidence" value="ECO:0007669"/>
    <property type="project" value="UniProtKB-SubCell"/>
</dbReference>
<organism evidence="8 9">
    <name type="scientific">Papaver atlanticum</name>
    <dbReference type="NCBI Taxonomy" id="357466"/>
    <lineage>
        <taxon>Eukaryota</taxon>
        <taxon>Viridiplantae</taxon>
        <taxon>Streptophyta</taxon>
        <taxon>Embryophyta</taxon>
        <taxon>Tracheophyta</taxon>
        <taxon>Spermatophyta</taxon>
        <taxon>Magnoliopsida</taxon>
        <taxon>Ranunculales</taxon>
        <taxon>Papaveraceae</taxon>
        <taxon>Papaveroideae</taxon>
        <taxon>Papaver</taxon>
    </lineage>
</organism>
<evidence type="ECO:0000313" key="9">
    <source>
        <dbReference type="Proteomes" id="UP001202328"/>
    </source>
</evidence>
<keyword evidence="6" id="KW-0539">Nucleus</keyword>
<comment type="subcellular location">
    <subcellularLocation>
        <location evidence="1">Nucleus</location>
    </subcellularLocation>
</comment>
<dbReference type="GO" id="GO:0003677">
    <property type="term" value="F:DNA binding"/>
    <property type="evidence" value="ECO:0007669"/>
    <property type="project" value="UniProtKB-KW"/>
</dbReference>
<evidence type="ECO:0000259" key="7">
    <source>
        <dbReference type="PROSITE" id="PS50863"/>
    </source>
</evidence>
<dbReference type="SMART" id="SM01019">
    <property type="entry name" value="B3"/>
    <property type="match status" value="2"/>
</dbReference>
<dbReference type="PANTHER" id="PTHR31674:SF62">
    <property type="entry name" value="B3 DOMAIN-CONTAINING PROTEIN REM14-RELATED"/>
    <property type="match status" value="1"/>
</dbReference>